<comment type="caution">
    <text evidence="6">The sequence shown here is derived from an EMBL/GenBank/DDBJ whole genome shotgun (WGS) entry which is preliminary data.</text>
</comment>
<dbReference type="KEGG" id="blac:94347860"/>
<evidence type="ECO:0000259" key="5">
    <source>
        <dbReference type="PROSITE" id="PS50865"/>
    </source>
</evidence>
<dbReference type="GO" id="GO:0008270">
    <property type="term" value="F:zinc ion binding"/>
    <property type="evidence" value="ECO:0007669"/>
    <property type="project" value="UniProtKB-KW"/>
</dbReference>
<dbReference type="RefSeq" id="XP_067817673.1">
    <property type="nucleotide sequence ID" value="XM_067962189.1"/>
</dbReference>
<dbReference type="SUPFAM" id="SSF144232">
    <property type="entry name" value="HIT/MYND zinc finger-like"/>
    <property type="match status" value="1"/>
</dbReference>
<feature type="domain" description="MYND-type" evidence="5">
    <location>
        <begin position="283"/>
        <end position="321"/>
    </location>
</feature>
<protein>
    <recommendedName>
        <fullName evidence="5">MYND-type domain-containing protein</fullName>
    </recommendedName>
</protein>
<evidence type="ECO:0000256" key="4">
    <source>
        <dbReference type="PROSITE-ProRule" id="PRU00134"/>
    </source>
</evidence>
<evidence type="ECO:0000256" key="2">
    <source>
        <dbReference type="ARBA" id="ARBA00022771"/>
    </source>
</evidence>
<accession>A0A976IDZ5</accession>
<dbReference type="PROSITE" id="PS01360">
    <property type="entry name" value="ZF_MYND_1"/>
    <property type="match status" value="1"/>
</dbReference>
<dbReference type="AlphaFoldDB" id="A0A976IDZ5"/>
<proteinExistence type="predicted"/>
<sequence>MAQPLAAPPSALAPWRERLINSKSYMRYDYAWKAVEFQQAEHRMTGVSCRLLYLHAVWIETYNHTTSSCASRPRAKAYIEGNGFQVFEEQVAEACELMGYDIVANKLTADLVFVYVAPLNEQRCKGSQFETFQAVVAHSKNLVDNEKPMFCFLLGDAGFLPPSKTEEDEHIRSLSDFAISQELAPIASESGYGPVAQFAVEFVPSSAATLSNEFREKTTLTLDSLMNRFGCVGQNLMHQNEKWEFYASCGSVFCHGEDDLNGVTHPSEEDTLFWLRKMKGKACDHCFALSEKLSKCSKCRDAMYCSRDCQKAAWMLHKRLCGKPVEEMQVSHETTRSSRPS</sequence>
<reference evidence="6 7" key="1">
    <citation type="journal article" date="2021" name="Genome Biol.">
        <title>AFLAP: assembly-free linkage analysis pipeline using k-mers from genome sequencing data.</title>
        <authorList>
            <person name="Fletcher K."/>
            <person name="Zhang L."/>
            <person name="Gil J."/>
            <person name="Han R."/>
            <person name="Cavanaugh K."/>
            <person name="Michelmore R."/>
        </authorList>
    </citation>
    <scope>NUCLEOTIDE SEQUENCE [LARGE SCALE GENOMIC DNA]</scope>
    <source>
        <strain evidence="6 7">SF5</strain>
    </source>
</reference>
<gene>
    <name evidence="6" type="ORF">CCR75_004099</name>
</gene>
<dbReference type="OrthoDB" id="58802at2759"/>
<keyword evidence="1" id="KW-0479">Metal-binding</keyword>
<dbReference type="InterPro" id="IPR002893">
    <property type="entry name" value="Znf_MYND"/>
</dbReference>
<evidence type="ECO:0000256" key="3">
    <source>
        <dbReference type="ARBA" id="ARBA00022833"/>
    </source>
</evidence>
<evidence type="ECO:0000313" key="7">
    <source>
        <dbReference type="Proteomes" id="UP000294530"/>
    </source>
</evidence>
<keyword evidence="7" id="KW-1185">Reference proteome</keyword>
<keyword evidence="2 4" id="KW-0863">Zinc-finger</keyword>
<dbReference type="PROSITE" id="PS50865">
    <property type="entry name" value="ZF_MYND_2"/>
    <property type="match status" value="1"/>
</dbReference>
<keyword evidence="3" id="KW-0862">Zinc</keyword>
<dbReference type="GeneID" id="94347860"/>
<evidence type="ECO:0000256" key="1">
    <source>
        <dbReference type="ARBA" id="ARBA00022723"/>
    </source>
</evidence>
<name>A0A976IDZ5_BRELC</name>
<dbReference type="Gene3D" id="6.10.140.2220">
    <property type="match status" value="1"/>
</dbReference>
<evidence type="ECO:0000313" key="6">
    <source>
        <dbReference type="EMBL" id="TDH68174.1"/>
    </source>
</evidence>
<organism evidence="6 7">
    <name type="scientific">Bremia lactucae</name>
    <name type="common">Lettuce downy mildew</name>
    <dbReference type="NCBI Taxonomy" id="4779"/>
    <lineage>
        <taxon>Eukaryota</taxon>
        <taxon>Sar</taxon>
        <taxon>Stramenopiles</taxon>
        <taxon>Oomycota</taxon>
        <taxon>Peronosporomycetes</taxon>
        <taxon>Peronosporales</taxon>
        <taxon>Peronosporaceae</taxon>
        <taxon>Bremia</taxon>
    </lineage>
</organism>
<dbReference type="EMBL" id="SHOA02000003">
    <property type="protein sequence ID" value="TDH68174.1"/>
    <property type="molecule type" value="Genomic_DNA"/>
</dbReference>
<dbReference type="Pfam" id="PF01753">
    <property type="entry name" value="zf-MYND"/>
    <property type="match status" value="1"/>
</dbReference>
<dbReference type="Proteomes" id="UP000294530">
    <property type="component" value="Unassembled WGS sequence"/>
</dbReference>